<name>A0ACB8NKM7_CITSI</name>
<keyword evidence="2" id="KW-1185">Reference proteome</keyword>
<comment type="caution">
    <text evidence="1">The sequence shown here is derived from an EMBL/GenBank/DDBJ whole genome shotgun (WGS) entry which is preliminary data.</text>
</comment>
<sequence>MVPLEPSESIKARDVCIVGVARTPMGGFLGSLSSVSATKLGSIAIECALKRANVKPLLVQEVFFGNVLSANLGQAPARQAALGAGIPNSVVCTTINKVCSSGMKAVMLAAQSIQLGINDIVVAGGMESMSNAPKYLAEARKGSRLGHDTIVDGMLKDGLWDVYNDFGMGVCAEICANKHTITRDEQVEMSSGRGKPSIIVDKDEGLEKFDAAKLMKLRPSFKEGGSVTAGNASIISDGAAALVLVSGVKALELGLQVIAKIRGFADAAQAPEWFTTAPSLAIPKAIANAGLEASQIDYYEINEAFSVVAIANQKLLGLDPEQVNAHGGAVSLGHPLGCSGARILVTLLGVLRHKKGKYGVGGICNGGGGASALVLELIANPVKHLYMAFCAVHSDLLLTHVTRLIHAKVSSGSPRGEVGEIDTRAPFQSVKAAVSLFGEVKLANNKNKPLFRRTRLSSENVLDKETQLLLARKEIERTKKLLESSESTRARALGDLERAKRTMLELTTKLKAVKDSKESAIAAAEHVRKQAKQLEEAKSQKNIGGIAVERKQQVDIAREHYAITASKIDAAKQELNRIRQDFDAALEAKHSALQQAAEAQRLAKVSSERVADLRKQLSAMKEGIKQIKLAAQEATDEQARIVSEKDTLMQSYKAAQEAAENKLNSLKKEYDPQLTENLEIQLAQTTEEIKVLQKQMKQAHAAEMDSMRAVTAELNKATKSLQEAADEECSLRNLVASLKLELEDVQKECAELKEKEAEMEVIKGALMESIAKESAVECEDSLNEHKLELEKLSAETETAMKEEAVIKEEAEHLKQAAEAARMLAKEAEKNLQLALSEVEQAKASERKALGELNVLSIKPDSASNITISKEEFDSLNKAVEESVAVAEKKLAEAEAQLLVINARKNEADKKLEANLTDVEEIKNATEAALKSAETATAAQSMVEAELRRWRQQEEQWLRLNSRGGASKKSN</sequence>
<dbReference type="Proteomes" id="UP000829398">
    <property type="component" value="Chromosome 2"/>
</dbReference>
<gene>
    <name evidence="1" type="ORF">KPL71_006152</name>
</gene>
<reference evidence="2" key="1">
    <citation type="journal article" date="2023" name="Hortic. Res.">
        <title>A chromosome-level phased genome enabling allele-level studies in sweet orange: a case study on citrus Huanglongbing tolerance.</title>
        <authorList>
            <person name="Wu B."/>
            <person name="Yu Q."/>
            <person name="Deng Z."/>
            <person name="Duan Y."/>
            <person name="Luo F."/>
            <person name="Gmitter F. Jr."/>
        </authorList>
    </citation>
    <scope>NUCLEOTIDE SEQUENCE [LARGE SCALE GENOMIC DNA]</scope>
    <source>
        <strain evidence="2">cv. Valencia</strain>
    </source>
</reference>
<organism evidence="1 2">
    <name type="scientific">Citrus sinensis</name>
    <name type="common">Sweet orange</name>
    <name type="synonym">Citrus aurantium var. sinensis</name>
    <dbReference type="NCBI Taxonomy" id="2711"/>
    <lineage>
        <taxon>Eukaryota</taxon>
        <taxon>Viridiplantae</taxon>
        <taxon>Streptophyta</taxon>
        <taxon>Embryophyta</taxon>
        <taxon>Tracheophyta</taxon>
        <taxon>Spermatophyta</taxon>
        <taxon>Magnoliopsida</taxon>
        <taxon>eudicotyledons</taxon>
        <taxon>Gunneridae</taxon>
        <taxon>Pentapetalae</taxon>
        <taxon>rosids</taxon>
        <taxon>malvids</taxon>
        <taxon>Sapindales</taxon>
        <taxon>Rutaceae</taxon>
        <taxon>Aurantioideae</taxon>
        <taxon>Citrus</taxon>
    </lineage>
</organism>
<protein>
    <submittedName>
        <fullName evidence="1">Acetyl-CoA acetyltransferase cytosolic 2</fullName>
    </submittedName>
</protein>
<proteinExistence type="predicted"/>
<evidence type="ECO:0000313" key="1">
    <source>
        <dbReference type="EMBL" id="KAH9798253.1"/>
    </source>
</evidence>
<evidence type="ECO:0000313" key="2">
    <source>
        <dbReference type="Proteomes" id="UP000829398"/>
    </source>
</evidence>
<dbReference type="EMBL" id="CM039171">
    <property type="protein sequence ID" value="KAH9798253.1"/>
    <property type="molecule type" value="Genomic_DNA"/>
</dbReference>
<accession>A0ACB8NKM7</accession>